<dbReference type="InterPro" id="IPR003959">
    <property type="entry name" value="ATPase_AAA_core"/>
</dbReference>
<dbReference type="GO" id="GO:0005524">
    <property type="term" value="F:ATP binding"/>
    <property type="evidence" value="ECO:0007669"/>
    <property type="project" value="UniProtKB-KW"/>
</dbReference>
<evidence type="ECO:0000313" key="6">
    <source>
        <dbReference type="Proteomes" id="UP000190367"/>
    </source>
</evidence>
<dbReference type="CDD" id="cd19481">
    <property type="entry name" value="RecA-like_protease"/>
    <property type="match status" value="1"/>
</dbReference>
<dbReference type="SMART" id="SM00382">
    <property type="entry name" value="AAA"/>
    <property type="match status" value="1"/>
</dbReference>
<name>A0A1T4NWG5_9BACT</name>
<gene>
    <name evidence="5" type="ORF">SAMN04488128_1011779</name>
</gene>
<evidence type="ECO:0000256" key="2">
    <source>
        <dbReference type="ARBA" id="ARBA00022741"/>
    </source>
</evidence>
<proteinExistence type="inferred from homology"/>
<protein>
    <submittedName>
        <fullName evidence="5">ATPase family associated with various cellular activities (AAA)</fullName>
    </submittedName>
</protein>
<evidence type="ECO:0000256" key="3">
    <source>
        <dbReference type="ARBA" id="ARBA00022840"/>
    </source>
</evidence>
<dbReference type="PANTHER" id="PTHR23073">
    <property type="entry name" value="26S PROTEASOME REGULATORY SUBUNIT"/>
    <property type="match status" value="1"/>
</dbReference>
<comment type="similarity">
    <text evidence="1">Belongs to the AAA ATPase family.</text>
</comment>
<feature type="domain" description="AAA+ ATPase" evidence="4">
    <location>
        <begin position="116"/>
        <end position="249"/>
    </location>
</feature>
<dbReference type="InterPro" id="IPR027417">
    <property type="entry name" value="P-loop_NTPase"/>
</dbReference>
<accession>A0A1T4NWG5</accession>
<keyword evidence="3" id="KW-0067">ATP-binding</keyword>
<keyword evidence="6" id="KW-1185">Reference proteome</keyword>
<evidence type="ECO:0000313" key="5">
    <source>
        <dbReference type="EMBL" id="SJZ83386.1"/>
    </source>
</evidence>
<dbReference type="OrthoDB" id="7438987at2"/>
<dbReference type="Gene3D" id="3.40.50.300">
    <property type="entry name" value="P-loop containing nucleotide triphosphate hydrolases"/>
    <property type="match status" value="1"/>
</dbReference>
<keyword evidence="2" id="KW-0547">Nucleotide-binding</keyword>
<dbReference type="SUPFAM" id="SSF52540">
    <property type="entry name" value="P-loop containing nucleoside triphosphate hydrolases"/>
    <property type="match status" value="1"/>
</dbReference>
<dbReference type="EMBL" id="FUWZ01000001">
    <property type="protein sequence ID" value="SJZ83386.1"/>
    <property type="molecule type" value="Genomic_DNA"/>
</dbReference>
<dbReference type="Pfam" id="PF00004">
    <property type="entry name" value="AAA"/>
    <property type="match status" value="1"/>
</dbReference>
<reference evidence="6" key="1">
    <citation type="submission" date="2017-02" db="EMBL/GenBank/DDBJ databases">
        <authorList>
            <person name="Varghese N."/>
            <person name="Submissions S."/>
        </authorList>
    </citation>
    <scope>NUCLEOTIDE SEQUENCE [LARGE SCALE GENOMIC DNA]</scope>
    <source>
        <strain evidence="6">DSM 22224</strain>
    </source>
</reference>
<dbReference type="InterPro" id="IPR003593">
    <property type="entry name" value="AAA+_ATPase"/>
</dbReference>
<dbReference type="InterPro" id="IPR050221">
    <property type="entry name" value="26S_Proteasome_ATPase"/>
</dbReference>
<dbReference type="AlphaFoldDB" id="A0A1T4NWG5"/>
<dbReference type="RefSeq" id="WP_078668354.1">
    <property type="nucleotide sequence ID" value="NZ_FUWZ01000001.1"/>
</dbReference>
<dbReference type="Proteomes" id="UP000190367">
    <property type="component" value="Unassembled WGS sequence"/>
</dbReference>
<organism evidence="5 6">
    <name type="scientific">Chitinophaga eiseniae</name>
    <dbReference type="NCBI Taxonomy" id="634771"/>
    <lineage>
        <taxon>Bacteria</taxon>
        <taxon>Pseudomonadati</taxon>
        <taxon>Bacteroidota</taxon>
        <taxon>Chitinophagia</taxon>
        <taxon>Chitinophagales</taxon>
        <taxon>Chitinophagaceae</taxon>
        <taxon>Chitinophaga</taxon>
    </lineage>
</organism>
<evidence type="ECO:0000259" key="4">
    <source>
        <dbReference type="SMART" id="SM00382"/>
    </source>
</evidence>
<evidence type="ECO:0000256" key="1">
    <source>
        <dbReference type="ARBA" id="ARBA00006914"/>
    </source>
</evidence>
<dbReference type="GO" id="GO:0016887">
    <property type="term" value="F:ATP hydrolysis activity"/>
    <property type="evidence" value="ECO:0007669"/>
    <property type="project" value="InterPro"/>
</dbReference>
<dbReference type="STRING" id="634771.SAMN04488128_1011779"/>
<sequence>MYTEIIRIIEGALKSDTGKVMSYANLLVENLRKDGDNKTADRIESVLTKKRINSVFSDQLINAPVDQESRLTMADVLLPEANMHEVIFSESMHNTINTFISTVQHRNKLLKAGIELNASLLLYGPPGCGKTTIAKFIAHRLQLPLVIARLDSLISSLLGNTAKNIRRIFDFASSRPCILFLDEFDAIGKARDDQHELGELKRVINSLLQNIDEYTAAGNILITATNHHELLDKAIWRRFSYIVDVTKPDKKAISQLLYSSLSQFKNNILEDSKKEELAAESMSGLSFSEVKTIFNNTISKGIIQDKEEIVLEDILTQLFLFRNNNKHDTALLAKFLEENGCSKPAIAQYLGISYRQATNILDKK</sequence>